<protein>
    <submittedName>
        <fullName evidence="2">Uncharacterized protein</fullName>
    </submittedName>
</protein>
<accession>A0A645I152</accession>
<dbReference type="AlphaFoldDB" id="A0A645I152"/>
<feature type="transmembrane region" description="Helical" evidence="1">
    <location>
        <begin position="69"/>
        <end position="87"/>
    </location>
</feature>
<keyword evidence="1" id="KW-1133">Transmembrane helix</keyword>
<name>A0A645I152_9ZZZZ</name>
<dbReference type="EMBL" id="VSSQ01103625">
    <property type="protein sequence ID" value="MPN44482.1"/>
    <property type="molecule type" value="Genomic_DNA"/>
</dbReference>
<comment type="caution">
    <text evidence="2">The sequence shown here is derived from an EMBL/GenBank/DDBJ whole genome shotgun (WGS) entry which is preliminary data.</text>
</comment>
<organism evidence="2">
    <name type="scientific">bioreactor metagenome</name>
    <dbReference type="NCBI Taxonomy" id="1076179"/>
    <lineage>
        <taxon>unclassified sequences</taxon>
        <taxon>metagenomes</taxon>
        <taxon>ecological metagenomes</taxon>
    </lineage>
</organism>
<sequence length="94" mass="11585">MSDKALDEEHEKYIKEHSALFANYAKAEFMIKHNYISKQDRLDMAEKQEIALNRVEKQEKRRERLMKQIIPRFVLYFAIMTLIYLFFRWLSMYT</sequence>
<evidence type="ECO:0000313" key="2">
    <source>
        <dbReference type="EMBL" id="MPN44482.1"/>
    </source>
</evidence>
<keyword evidence="1" id="KW-0472">Membrane</keyword>
<proteinExistence type="predicted"/>
<keyword evidence="1" id="KW-0812">Transmembrane</keyword>
<reference evidence="2" key="1">
    <citation type="submission" date="2019-08" db="EMBL/GenBank/DDBJ databases">
        <authorList>
            <person name="Kucharzyk K."/>
            <person name="Murdoch R.W."/>
            <person name="Higgins S."/>
            <person name="Loffler F."/>
        </authorList>
    </citation>
    <scope>NUCLEOTIDE SEQUENCE</scope>
</reference>
<gene>
    <name evidence="2" type="ORF">SDC9_192047</name>
</gene>
<evidence type="ECO:0000256" key="1">
    <source>
        <dbReference type="SAM" id="Phobius"/>
    </source>
</evidence>